<feature type="domain" description="ADF-H" evidence="10">
    <location>
        <begin position="318"/>
        <end position="446"/>
    </location>
</feature>
<dbReference type="GO" id="GO:0051015">
    <property type="term" value="F:actin filament binding"/>
    <property type="evidence" value="ECO:0007669"/>
    <property type="project" value="TreeGrafter"/>
</dbReference>
<sequence>MNLNDLPIIDNHCHPFKTGPMTDKERHQMFSESPNITEHTLAYKRGCDTLKLLKKDIFNDYNIKAVLVDFGFAPCEYKQLCRTFQILRLETTAQKVLLGLRDSPALINEFDSRFLKMIKDDACEYPIVGYKSIAAYRCGFIKLQNEYSETELYESMTNYIKSGCNRLEDPVIIKHILALTFTNSTLPVQFHTGFGDADLDLVAANPLYLTPIIKKYPNVPIVLLHTSWPYCREAGYLASIFSNIYVDTGLAIPHLSKKGQINAINSLMELAPLNKIMYSSDAHTRIEMFGICVEQSREVLSECFQGSEEYLPQKMSINFSTHSAELQQAYNSILDQANPTNWAMFSYGHGQELKVTGTGDGGLEELKDEFEGSKIQYAFARVFEQLSGLPKFVLISWCGEGVPVARKGFFNIHVNDVAQYFKGFHVHINARSEDDVEPAFIMGKVRDSSGAKYSVQGNVANPSVNKPPPKTPAFVPPKTNSYTPQSFAPKPTLVQPVKPPVASAPHTFAPVKPAPVAPTPAPVKPPTTDESPKALYESVGSTYQPIKTNPKPLSSRFGETFNQPAATQPAPPVTSSVASKVANFSQPPVTSSYQPIKLAPKPLYDEGTAKVAYTPPTQPVEGRLSVQRQQEEKLALQRQQEERLTHQRQQEEEEAQLKRQHEEERRKANENREQQRLQEQREQQRLQEQRLQEQREQQRRAEQQKQEEQRLAQQEEDRKVQERINNLRVDDTPSAGLQAVALYDYTPDESNEIPLAEGEIIKNILEIDEGWWQGTNSHGQTGLFPANYVEVTQAAPQPVSLPPREPEHVPAPAPPPAQAVPAQKQAVALYDYDAAEPNELTFVTDDVITNIEFVSDDWWMGTCKGSTGLFPANYVELQ</sequence>
<keyword evidence="12" id="KW-1185">Reference proteome</keyword>
<dbReference type="PANTHER" id="PTHR10829">
    <property type="entry name" value="CORTACTIN AND DREBRIN"/>
    <property type="match status" value="1"/>
</dbReference>
<evidence type="ECO:0000259" key="9">
    <source>
        <dbReference type="PROSITE" id="PS50002"/>
    </source>
</evidence>
<comment type="caution">
    <text evidence="11">The sequence shown here is derived from an EMBL/GenBank/DDBJ whole genome shotgun (WGS) entry which is preliminary data.</text>
</comment>
<dbReference type="GO" id="GO:0030864">
    <property type="term" value="C:cortical actin cytoskeleton"/>
    <property type="evidence" value="ECO:0007669"/>
    <property type="project" value="TreeGrafter"/>
</dbReference>
<dbReference type="GO" id="GO:0005884">
    <property type="term" value="C:actin filament"/>
    <property type="evidence" value="ECO:0007669"/>
    <property type="project" value="TreeGrafter"/>
</dbReference>
<dbReference type="GO" id="GO:0030427">
    <property type="term" value="C:site of polarized growth"/>
    <property type="evidence" value="ECO:0007669"/>
    <property type="project" value="TreeGrafter"/>
</dbReference>
<dbReference type="PANTHER" id="PTHR10829:SF25">
    <property type="entry name" value="DREBRIN-LIKE PROTEIN"/>
    <property type="match status" value="1"/>
</dbReference>
<dbReference type="PROSITE" id="PS50002">
    <property type="entry name" value="SH3"/>
    <property type="match status" value="2"/>
</dbReference>
<dbReference type="PROSITE" id="PS51263">
    <property type="entry name" value="ADF_H"/>
    <property type="match status" value="1"/>
</dbReference>
<evidence type="ECO:0000256" key="7">
    <source>
        <dbReference type="PROSITE-ProRule" id="PRU00192"/>
    </source>
</evidence>
<dbReference type="InterPro" id="IPR002108">
    <property type="entry name" value="ADF-H"/>
</dbReference>
<feature type="region of interest" description="Disordered" evidence="8">
    <location>
        <begin position="512"/>
        <end position="574"/>
    </location>
</feature>
<dbReference type="Gene3D" id="2.30.30.40">
    <property type="entry name" value="SH3 Domains"/>
    <property type="match status" value="2"/>
</dbReference>
<keyword evidence="5" id="KW-0206">Cytoskeleton</keyword>
<dbReference type="FunFam" id="3.40.20.10:FF:000018">
    <property type="entry name" value="Coactosin-like 1"/>
    <property type="match status" value="1"/>
</dbReference>
<dbReference type="PRINTS" id="PR00452">
    <property type="entry name" value="SH3DOMAIN"/>
</dbReference>
<feature type="domain" description="SH3" evidence="9">
    <location>
        <begin position="734"/>
        <end position="794"/>
    </location>
</feature>
<feature type="compositionally biased region" description="Pro residues" evidence="8">
    <location>
        <begin position="512"/>
        <end position="525"/>
    </location>
</feature>
<dbReference type="Pfam" id="PF14604">
    <property type="entry name" value="SH3_9"/>
    <property type="match status" value="2"/>
</dbReference>
<dbReference type="Pfam" id="PF04909">
    <property type="entry name" value="Amidohydro_2"/>
    <property type="match status" value="1"/>
</dbReference>
<dbReference type="SUPFAM" id="SSF51556">
    <property type="entry name" value="Metallo-dependent hydrolases"/>
    <property type="match status" value="1"/>
</dbReference>
<dbReference type="CDD" id="cd11281">
    <property type="entry name" value="ADF_drebrin_like"/>
    <property type="match status" value="1"/>
</dbReference>
<dbReference type="AlphaFoldDB" id="A0AAD5Y3I8"/>
<accession>A0AAD5Y3I8</accession>
<reference evidence="11" key="1">
    <citation type="submission" date="2020-05" db="EMBL/GenBank/DDBJ databases">
        <title>Phylogenomic resolution of chytrid fungi.</title>
        <authorList>
            <person name="Stajich J.E."/>
            <person name="Amses K."/>
            <person name="Simmons R."/>
            <person name="Seto K."/>
            <person name="Myers J."/>
            <person name="Bonds A."/>
            <person name="Quandt C.A."/>
            <person name="Barry K."/>
            <person name="Liu P."/>
            <person name="Grigoriev I."/>
            <person name="Longcore J.E."/>
            <person name="James T.Y."/>
        </authorList>
    </citation>
    <scope>NUCLEOTIDE SEQUENCE</scope>
    <source>
        <strain evidence="11">PLAUS21</strain>
    </source>
</reference>
<name>A0AAD5Y3I8_9FUNG</name>
<dbReference type="EMBL" id="JADGKB010000035">
    <property type="protein sequence ID" value="KAJ3257736.1"/>
    <property type="molecule type" value="Genomic_DNA"/>
</dbReference>
<feature type="compositionally biased region" description="Basic and acidic residues" evidence="8">
    <location>
        <begin position="629"/>
        <end position="719"/>
    </location>
</feature>
<dbReference type="InterPro" id="IPR006680">
    <property type="entry name" value="Amidohydro-rel"/>
</dbReference>
<dbReference type="GO" id="GO:0016787">
    <property type="term" value="F:hydrolase activity"/>
    <property type="evidence" value="ECO:0007669"/>
    <property type="project" value="InterPro"/>
</dbReference>
<keyword evidence="3" id="KW-0963">Cytoplasm</keyword>
<dbReference type="InterPro" id="IPR036028">
    <property type="entry name" value="SH3-like_dom_sf"/>
</dbReference>
<evidence type="ECO:0000256" key="5">
    <source>
        <dbReference type="ARBA" id="ARBA00023212"/>
    </source>
</evidence>
<dbReference type="PRINTS" id="PR00499">
    <property type="entry name" value="P67PHOX"/>
</dbReference>
<gene>
    <name evidence="11" type="ORF">HK103_004363</name>
</gene>
<dbReference type="Proteomes" id="UP001210925">
    <property type="component" value="Unassembled WGS sequence"/>
</dbReference>
<comment type="subcellular location">
    <subcellularLocation>
        <location evidence="1">Cytoplasm</location>
        <location evidence="1">Cytoskeleton</location>
    </subcellularLocation>
</comment>
<evidence type="ECO:0000313" key="11">
    <source>
        <dbReference type="EMBL" id="KAJ3257736.1"/>
    </source>
</evidence>
<dbReference type="Gene3D" id="3.20.20.140">
    <property type="entry name" value="Metal-dependent hydrolases"/>
    <property type="match status" value="1"/>
</dbReference>
<evidence type="ECO:0000256" key="8">
    <source>
        <dbReference type="SAM" id="MobiDB-lite"/>
    </source>
</evidence>
<dbReference type="Pfam" id="PF00241">
    <property type="entry name" value="Cofilin_ADF"/>
    <property type="match status" value="1"/>
</dbReference>
<organism evidence="11 12">
    <name type="scientific">Boothiomyces macroporosus</name>
    <dbReference type="NCBI Taxonomy" id="261099"/>
    <lineage>
        <taxon>Eukaryota</taxon>
        <taxon>Fungi</taxon>
        <taxon>Fungi incertae sedis</taxon>
        <taxon>Chytridiomycota</taxon>
        <taxon>Chytridiomycota incertae sedis</taxon>
        <taxon>Chytridiomycetes</taxon>
        <taxon>Rhizophydiales</taxon>
        <taxon>Terramycetaceae</taxon>
        <taxon>Boothiomyces</taxon>
    </lineage>
</organism>
<feature type="domain" description="SH3" evidence="9">
    <location>
        <begin position="821"/>
        <end position="878"/>
    </location>
</feature>
<dbReference type="Gene3D" id="3.40.20.10">
    <property type="entry name" value="Severin"/>
    <property type="match status" value="1"/>
</dbReference>
<evidence type="ECO:0000259" key="10">
    <source>
        <dbReference type="PROSITE" id="PS51263"/>
    </source>
</evidence>
<keyword evidence="2 7" id="KW-0728">SH3 domain</keyword>
<dbReference type="SMART" id="SM00326">
    <property type="entry name" value="SH3"/>
    <property type="match status" value="2"/>
</dbReference>
<dbReference type="SUPFAM" id="SSF55753">
    <property type="entry name" value="Actin depolymerizing proteins"/>
    <property type="match status" value="1"/>
</dbReference>
<dbReference type="SUPFAM" id="SSF50044">
    <property type="entry name" value="SH3-domain"/>
    <property type="match status" value="2"/>
</dbReference>
<dbReference type="SMART" id="SM00102">
    <property type="entry name" value="ADF"/>
    <property type="match status" value="1"/>
</dbReference>
<evidence type="ECO:0000256" key="4">
    <source>
        <dbReference type="ARBA" id="ARBA00023203"/>
    </source>
</evidence>
<comment type="similarity">
    <text evidence="6">Belongs to the actin-binding proteins ADF family. Coactosin subfamily.</text>
</comment>
<feature type="region of interest" description="Disordered" evidence="8">
    <location>
        <begin position="612"/>
        <end position="719"/>
    </location>
</feature>
<evidence type="ECO:0000256" key="3">
    <source>
        <dbReference type="ARBA" id="ARBA00022490"/>
    </source>
</evidence>
<dbReference type="GO" id="GO:0030833">
    <property type="term" value="P:regulation of actin filament polymerization"/>
    <property type="evidence" value="ECO:0007669"/>
    <property type="project" value="TreeGrafter"/>
</dbReference>
<keyword evidence="4" id="KW-0009">Actin-binding</keyword>
<dbReference type="FunFam" id="2.30.30.40:FF:000072">
    <property type="entry name" value="Unconventional Myosin IB"/>
    <property type="match status" value="1"/>
</dbReference>
<dbReference type="InterPro" id="IPR032466">
    <property type="entry name" value="Metal_Hydrolase"/>
</dbReference>
<evidence type="ECO:0000256" key="1">
    <source>
        <dbReference type="ARBA" id="ARBA00004245"/>
    </source>
</evidence>
<evidence type="ECO:0000313" key="12">
    <source>
        <dbReference type="Proteomes" id="UP001210925"/>
    </source>
</evidence>
<evidence type="ECO:0000256" key="6">
    <source>
        <dbReference type="ARBA" id="ARBA00038052"/>
    </source>
</evidence>
<proteinExistence type="inferred from homology"/>
<evidence type="ECO:0000256" key="2">
    <source>
        <dbReference type="ARBA" id="ARBA00022443"/>
    </source>
</evidence>
<dbReference type="InterPro" id="IPR001452">
    <property type="entry name" value="SH3_domain"/>
</dbReference>
<dbReference type="InterPro" id="IPR029006">
    <property type="entry name" value="ADF-H/Gelsolin-like_dom_sf"/>
</dbReference>
<protein>
    <submittedName>
        <fullName evidence="11">Uncharacterized protein</fullName>
    </submittedName>
</protein>
<dbReference type="CDD" id="cd11819">
    <property type="entry name" value="SH3_Cortactin_like"/>
    <property type="match status" value="2"/>
</dbReference>